<organism evidence="1 2">
    <name type="scientific">Amazona aestiva</name>
    <name type="common">Blue-fronted Amazon parrot</name>
    <dbReference type="NCBI Taxonomy" id="12930"/>
    <lineage>
        <taxon>Eukaryota</taxon>
        <taxon>Metazoa</taxon>
        <taxon>Chordata</taxon>
        <taxon>Craniata</taxon>
        <taxon>Vertebrata</taxon>
        <taxon>Euteleostomi</taxon>
        <taxon>Archelosauria</taxon>
        <taxon>Archosauria</taxon>
        <taxon>Dinosauria</taxon>
        <taxon>Saurischia</taxon>
        <taxon>Theropoda</taxon>
        <taxon>Coelurosauria</taxon>
        <taxon>Aves</taxon>
        <taxon>Neognathae</taxon>
        <taxon>Neoaves</taxon>
        <taxon>Telluraves</taxon>
        <taxon>Australaves</taxon>
        <taxon>Psittaciformes</taxon>
        <taxon>Psittacidae</taxon>
        <taxon>Amazona</taxon>
    </lineage>
</organism>
<evidence type="ECO:0000313" key="1">
    <source>
        <dbReference type="EMBL" id="KQL61194.1"/>
    </source>
</evidence>
<keyword evidence="2" id="KW-1185">Reference proteome</keyword>
<name>A0A0Q3XAR3_AMAAE</name>
<dbReference type="EMBL" id="LMAW01000004">
    <property type="protein sequence ID" value="KQL61194.1"/>
    <property type="molecule type" value="Genomic_DNA"/>
</dbReference>
<comment type="caution">
    <text evidence="1">The sequence shown here is derived from an EMBL/GenBank/DDBJ whole genome shotgun (WGS) entry which is preliminary data.</text>
</comment>
<dbReference type="OrthoDB" id="9393482at2759"/>
<gene>
    <name evidence="1" type="ORF">AAES_00801</name>
</gene>
<sequence length="157" mass="17859">MFVTQDRTFLDLNSQILAIEDIVIPRRRMSHLENRRSDQMALQLKSFTEEYIGLYPTTALSQKDPSEGVMKNIQPVLYPPSGPPIKFMSLQFRDKDVMGDSVKGFTQVQDETIYLGLKARLLLDQYFEHNAEAGVEAKVTFAMKSQGKVPTSVQDQN</sequence>
<proteinExistence type="predicted"/>
<evidence type="ECO:0000313" key="2">
    <source>
        <dbReference type="Proteomes" id="UP000051836"/>
    </source>
</evidence>
<reference evidence="1 2" key="1">
    <citation type="submission" date="2015-10" db="EMBL/GenBank/DDBJ databases">
        <authorList>
            <person name="Gilbert D.G."/>
        </authorList>
    </citation>
    <scope>NUCLEOTIDE SEQUENCE [LARGE SCALE GENOMIC DNA]</scope>
    <source>
        <strain evidence="1">FVVF132</strain>
    </source>
</reference>
<protein>
    <submittedName>
        <fullName evidence="1">Uncharacterized protein</fullName>
    </submittedName>
</protein>
<dbReference type="AlphaFoldDB" id="A0A0Q3XAR3"/>
<dbReference type="Proteomes" id="UP000051836">
    <property type="component" value="Unassembled WGS sequence"/>
</dbReference>
<accession>A0A0Q3XAR3</accession>